<keyword evidence="1" id="KW-0175">Coiled coil</keyword>
<dbReference type="AlphaFoldDB" id="A0A167AZZ8"/>
<gene>
    <name evidence="3" type="ORF">CI238_11357</name>
</gene>
<organism evidence="3 4">
    <name type="scientific">Colletotrichum incanum</name>
    <name type="common">Soybean anthracnose fungus</name>
    <dbReference type="NCBI Taxonomy" id="1573173"/>
    <lineage>
        <taxon>Eukaryota</taxon>
        <taxon>Fungi</taxon>
        <taxon>Dikarya</taxon>
        <taxon>Ascomycota</taxon>
        <taxon>Pezizomycotina</taxon>
        <taxon>Sordariomycetes</taxon>
        <taxon>Hypocreomycetidae</taxon>
        <taxon>Glomerellales</taxon>
        <taxon>Glomerellaceae</taxon>
        <taxon>Colletotrichum</taxon>
        <taxon>Colletotrichum spaethianum species complex</taxon>
    </lineage>
</organism>
<feature type="coiled-coil region" evidence="1">
    <location>
        <begin position="110"/>
        <end position="176"/>
    </location>
</feature>
<keyword evidence="4" id="KW-1185">Reference proteome</keyword>
<dbReference type="STRING" id="1573173.A0A167AZZ8"/>
<name>A0A167AZZ8_COLIC</name>
<evidence type="ECO:0000256" key="1">
    <source>
        <dbReference type="SAM" id="Coils"/>
    </source>
</evidence>
<protein>
    <submittedName>
        <fullName evidence="3">Uncharacterized protein</fullName>
    </submittedName>
</protein>
<feature type="region of interest" description="Disordered" evidence="2">
    <location>
        <begin position="63"/>
        <end position="97"/>
    </location>
</feature>
<evidence type="ECO:0000313" key="4">
    <source>
        <dbReference type="Proteomes" id="UP000076584"/>
    </source>
</evidence>
<evidence type="ECO:0000313" key="3">
    <source>
        <dbReference type="EMBL" id="KZL80729.1"/>
    </source>
</evidence>
<sequence>MAEAAEAEIVVRGDATDASAPRRSTRAPTLSTKARETLQTRDICTATNKKITNTRVRTTAVNEPTIENDDGRNLEEDGSLDAGEEISTVSSDRSRARETREMAAAQPTMEQMMQAIAKELRRQRKEAQIRLEESRRQYNELLSQLKETQDEFREYKRLMEDEVKSMQEQLDTIAKSPIVTSSTMTSPQTSYAEIARTPPTSQPSNVQTLSSMNTTPSTFTNTLFCTVDTSPVDVGDKPKVTAGSVRAAIEAEMKTRKGDTSWRCKAVTVDGRNANSIKIVCRDEEEHQGVKQVAEAMQLANGFLVKVDGVKSAAVVDDKGNELPGAAEAFGQENDTTIIKIYWLSGRETIKPYGSIVVYLTKAEDA</sequence>
<accession>A0A167AZZ8</accession>
<dbReference type="EMBL" id="LFIW01001818">
    <property type="protein sequence ID" value="KZL80729.1"/>
    <property type="molecule type" value="Genomic_DNA"/>
</dbReference>
<reference evidence="3 4" key="1">
    <citation type="submission" date="2015-06" db="EMBL/GenBank/DDBJ databases">
        <title>Survival trade-offs in plant roots during colonization by closely related pathogenic and mutualistic fungi.</title>
        <authorList>
            <person name="Hacquard S."/>
            <person name="Kracher B."/>
            <person name="Hiruma K."/>
            <person name="Weinman A."/>
            <person name="Muench P."/>
            <person name="Garrido Oter R."/>
            <person name="Ver Loren van Themaat E."/>
            <person name="Dallerey J.-F."/>
            <person name="Damm U."/>
            <person name="Henrissat B."/>
            <person name="Lespinet O."/>
            <person name="Thon M."/>
            <person name="Kemen E."/>
            <person name="McHardy A.C."/>
            <person name="Schulze-Lefert P."/>
            <person name="O'Connell R.J."/>
        </authorList>
    </citation>
    <scope>NUCLEOTIDE SEQUENCE [LARGE SCALE GENOMIC DNA]</scope>
    <source>
        <strain evidence="3 4">MAFF 238704</strain>
    </source>
</reference>
<dbReference type="Proteomes" id="UP000076584">
    <property type="component" value="Unassembled WGS sequence"/>
</dbReference>
<feature type="region of interest" description="Disordered" evidence="2">
    <location>
        <begin position="1"/>
        <end position="34"/>
    </location>
</feature>
<evidence type="ECO:0000256" key="2">
    <source>
        <dbReference type="SAM" id="MobiDB-lite"/>
    </source>
</evidence>
<proteinExistence type="predicted"/>
<comment type="caution">
    <text evidence="3">The sequence shown here is derived from an EMBL/GenBank/DDBJ whole genome shotgun (WGS) entry which is preliminary data.</text>
</comment>